<sequence length="193" mass="20036">MNYNPIDTSVKPSVCRSLRIAAGVFVIGTIGMLAAPTAEAASIVLPGFDLFHTPTPPGAGFGYDPDGPGPIPPTVVPFESFAENIGVGVRCGSKEFDFNDGKGCVATGNTDTIVERLDQASVPSTPGTSAPIDIEMVSLSLVSVDPLNLFGPSEFIGARILKDLTTGNYIYGNDNGSTMDITFDDANGGTWTS</sequence>
<keyword evidence="2" id="KW-1185">Reference proteome</keyword>
<evidence type="ECO:0000313" key="2">
    <source>
        <dbReference type="Proteomes" id="UP001556098"/>
    </source>
</evidence>
<reference evidence="1 2" key="1">
    <citation type="submission" date="2024-07" db="EMBL/GenBank/DDBJ databases">
        <title>Marimonas sp.nov., isolated from tidal-flat sediment.</title>
        <authorList>
            <person name="Jayan J.N."/>
            <person name="Lee S.S."/>
        </authorList>
    </citation>
    <scope>NUCLEOTIDE SEQUENCE [LARGE SCALE GENOMIC DNA]</scope>
    <source>
        <strain evidence="1 2">MJW-29</strain>
    </source>
</reference>
<name>A0ABV3RKB1_9RHOB</name>
<gene>
    <name evidence="1" type="ORF">AB2B41_07285</name>
</gene>
<dbReference type="Proteomes" id="UP001556098">
    <property type="component" value="Unassembled WGS sequence"/>
</dbReference>
<accession>A0ABV3RKB1</accession>
<comment type="caution">
    <text evidence="1">The sequence shown here is derived from an EMBL/GenBank/DDBJ whole genome shotgun (WGS) entry which is preliminary data.</text>
</comment>
<dbReference type="RefSeq" id="WP_367877102.1">
    <property type="nucleotide sequence ID" value="NZ_JBFNXX010000004.1"/>
</dbReference>
<evidence type="ECO:0000313" key="1">
    <source>
        <dbReference type="EMBL" id="MEW9919399.1"/>
    </source>
</evidence>
<organism evidence="1 2">
    <name type="scientific">Sulfitobacter sediminis</name>
    <dbReference type="NCBI Taxonomy" id="3234186"/>
    <lineage>
        <taxon>Bacteria</taxon>
        <taxon>Pseudomonadati</taxon>
        <taxon>Pseudomonadota</taxon>
        <taxon>Alphaproteobacteria</taxon>
        <taxon>Rhodobacterales</taxon>
        <taxon>Roseobacteraceae</taxon>
        <taxon>Sulfitobacter</taxon>
    </lineage>
</organism>
<proteinExistence type="predicted"/>
<protein>
    <submittedName>
        <fullName evidence="1">Uncharacterized protein</fullName>
    </submittedName>
</protein>
<dbReference type="EMBL" id="JBFNXX010000004">
    <property type="protein sequence ID" value="MEW9919399.1"/>
    <property type="molecule type" value="Genomic_DNA"/>
</dbReference>